<feature type="region of interest" description="Disordered" evidence="1">
    <location>
        <begin position="785"/>
        <end position="821"/>
    </location>
</feature>
<feature type="compositionally biased region" description="Basic and acidic residues" evidence="1">
    <location>
        <begin position="581"/>
        <end position="592"/>
    </location>
</feature>
<evidence type="ECO:0000256" key="1">
    <source>
        <dbReference type="SAM" id="MobiDB-lite"/>
    </source>
</evidence>
<protein>
    <submittedName>
        <fullName evidence="2">Uncharacterized protein</fullName>
    </submittedName>
</protein>
<keyword evidence="3" id="KW-1185">Reference proteome</keyword>
<feature type="compositionally biased region" description="Low complexity" evidence="1">
    <location>
        <begin position="240"/>
        <end position="249"/>
    </location>
</feature>
<dbReference type="Proteomes" id="UP001274830">
    <property type="component" value="Unassembled WGS sequence"/>
</dbReference>
<feature type="compositionally biased region" description="Basic residues" evidence="1">
    <location>
        <begin position="792"/>
        <end position="811"/>
    </location>
</feature>
<sequence>MAQAPSCFFRESTGHQNSVTLTKTSDTLPWTPLYATGREPDTLGRPTKMKCAIHVMPLKRPLGSLSATPFNRRAPEPSHKYAVTAELDETVQDIVTKAEAQLQKLYGIDTTMTYFNRVKDSEGLDIAMSMKLGELMTESTPAAERSFTLYQDWLDSKDTLPSDSPLRPAMCDKRKFDNLSVAEKQAFKVLKTAYEKDGEAVFMRAADGTRKPNEVETRVIDSQASLPTPRNSSMPPPPTSAQRPPRSSPLQCAPQSSYDEDLLQTFSSNEEVAAELESEHNAFEIMSSQQRQQMPPPNSSQRSSASVQPPTQTPQQPPQSSQRSKPPASVRPRRKAGLIPSTETSTPDLSRPGRSGQTFTKVCWEDDEDRIIGAGFAAGLTAEKIRKRYDLNRTASGIRARKLLLQRSRPEVFVRGAESEEGGARGSGSGRGVEVREGEGDAIEDEEEEEDAFEPVRDKVAEEQVAVKGEVAEEEHEEDEPACAGHEVAEQAAEEEEEEVRESDQDDPDSAVADLDVVEKREEDDVDGDEVEEKNAVLVHPEVVIPVAFLGRQRDLEEEVEEEEEEEEERHDTKTSPPQLDVKEAASEHAVEAEAEDAEGEEEEDGNHHSAHETLSSEGAENDLIRLADREGVQYYNEHDGRLQLLRYLRPDMKPARIVSTVNRVFRHAAEEVLEWHVRWLTIKRDLLNAEKGSELEAGLMRGLETMIYYRDLRRPDYFADGSLLPETETGGGAVVVPRREPWEVVPEIGSGRIEEVFEMDEEVVGVGDESMVSAASGASGVKMLGQDGRVRSKRARRHAAAAARRRRGRRDIRNGRAEGG</sequence>
<feature type="compositionally biased region" description="Low complexity" evidence="1">
    <location>
        <begin position="318"/>
        <end position="328"/>
    </location>
</feature>
<name>A0AAE0TM47_9PEZI</name>
<organism evidence="2 3">
    <name type="scientific">Recurvomyces mirabilis</name>
    <dbReference type="NCBI Taxonomy" id="574656"/>
    <lineage>
        <taxon>Eukaryota</taxon>
        <taxon>Fungi</taxon>
        <taxon>Dikarya</taxon>
        <taxon>Ascomycota</taxon>
        <taxon>Pezizomycotina</taxon>
        <taxon>Dothideomycetes</taxon>
        <taxon>Dothideomycetidae</taxon>
        <taxon>Mycosphaerellales</taxon>
        <taxon>Teratosphaeriaceae</taxon>
        <taxon>Recurvomyces</taxon>
    </lineage>
</organism>
<gene>
    <name evidence="2" type="ORF">LTR78_010162</name>
</gene>
<feature type="compositionally biased region" description="Acidic residues" evidence="1">
    <location>
        <begin position="472"/>
        <end position="481"/>
    </location>
</feature>
<feature type="region of interest" description="Disordered" evidence="1">
    <location>
        <begin position="554"/>
        <end position="622"/>
    </location>
</feature>
<dbReference type="EMBL" id="JAUTXT010000066">
    <property type="protein sequence ID" value="KAK3669990.1"/>
    <property type="molecule type" value="Genomic_DNA"/>
</dbReference>
<feature type="region of interest" description="Disordered" evidence="1">
    <location>
        <begin position="415"/>
        <end position="542"/>
    </location>
</feature>
<comment type="caution">
    <text evidence="2">The sequence shown here is derived from an EMBL/GenBank/DDBJ whole genome shotgun (WGS) entry which is preliminary data.</text>
</comment>
<feature type="region of interest" description="Disordered" evidence="1">
    <location>
        <begin position="205"/>
        <end position="254"/>
    </location>
</feature>
<proteinExistence type="predicted"/>
<feature type="region of interest" description="Disordered" evidence="1">
    <location>
        <begin position="287"/>
        <end position="357"/>
    </location>
</feature>
<feature type="compositionally biased region" description="Acidic residues" evidence="1">
    <location>
        <begin position="492"/>
        <end position="509"/>
    </location>
</feature>
<feature type="compositionally biased region" description="Basic and acidic residues" evidence="1">
    <location>
        <begin position="207"/>
        <end position="219"/>
    </location>
</feature>
<dbReference type="AlphaFoldDB" id="A0AAE0TM47"/>
<evidence type="ECO:0000313" key="3">
    <source>
        <dbReference type="Proteomes" id="UP001274830"/>
    </source>
</evidence>
<evidence type="ECO:0000313" key="2">
    <source>
        <dbReference type="EMBL" id="KAK3669990.1"/>
    </source>
</evidence>
<feature type="compositionally biased region" description="Acidic residues" evidence="1">
    <location>
        <begin position="440"/>
        <end position="453"/>
    </location>
</feature>
<feature type="compositionally biased region" description="Acidic residues" evidence="1">
    <location>
        <begin position="593"/>
        <end position="605"/>
    </location>
</feature>
<accession>A0AAE0TM47</accession>
<feature type="compositionally biased region" description="Acidic residues" evidence="1">
    <location>
        <begin position="556"/>
        <end position="569"/>
    </location>
</feature>
<reference evidence="2" key="1">
    <citation type="submission" date="2023-07" db="EMBL/GenBank/DDBJ databases">
        <title>Black Yeasts Isolated from many extreme environments.</title>
        <authorList>
            <person name="Coleine C."/>
            <person name="Stajich J.E."/>
            <person name="Selbmann L."/>
        </authorList>
    </citation>
    <scope>NUCLEOTIDE SEQUENCE</scope>
    <source>
        <strain evidence="2">CCFEE 5485</strain>
    </source>
</reference>
<feature type="compositionally biased region" description="Basic and acidic residues" evidence="1">
    <location>
        <begin position="812"/>
        <end position="821"/>
    </location>
</feature>
<feature type="compositionally biased region" description="Low complexity" evidence="1">
    <location>
        <begin position="287"/>
        <end position="310"/>
    </location>
</feature>